<keyword evidence="3" id="KW-1185">Reference proteome</keyword>
<sequence>MAAFNQTAWAPRTPPPAEKKQAQAVVRNPRGPQAPGPSAEKGFSLRARSLKPPPPSPSPSPALVRDPGGQQAAAVWRVDQTSSATNEYSAREDQRASASLGMRIACCVCELRPRVRSLVHCIPSVPERTRPAPPPIRSNFPTNHAASQD</sequence>
<name>A0AAD7D5F3_MYCRO</name>
<evidence type="ECO:0000313" key="2">
    <source>
        <dbReference type="EMBL" id="KAJ7679658.1"/>
    </source>
</evidence>
<proteinExistence type="predicted"/>
<protein>
    <submittedName>
        <fullName evidence="2">Uncharacterized protein</fullName>
    </submittedName>
</protein>
<evidence type="ECO:0000313" key="3">
    <source>
        <dbReference type="Proteomes" id="UP001221757"/>
    </source>
</evidence>
<dbReference type="Proteomes" id="UP001221757">
    <property type="component" value="Unassembled WGS sequence"/>
</dbReference>
<dbReference type="EMBL" id="JARKIE010000129">
    <property type="protein sequence ID" value="KAJ7679658.1"/>
    <property type="molecule type" value="Genomic_DNA"/>
</dbReference>
<dbReference type="AlphaFoldDB" id="A0AAD7D5F3"/>
<feature type="compositionally biased region" description="Pro residues" evidence="1">
    <location>
        <begin position="51"/>
        <end position="60"/>
    </location>
</feature>
<organism evidence="2 3">
    <name type="scientific">Mycena rosella</name>
    <name type="common">Pink bonnet</name>
    <name type="synonym">Agaricus rosellus</name>
    <dbReference type="NCBI Taxonomy" id="1033263"/>
    <lineage>
        <taxon>Eukaryota</taxon>
        <taxon>Fungi</taxon>
        <taxon>Dikarya</taxon>
        <taxon>Basidiomycota</taxon>
        <taxon>Agaricomycotina</taxon>
        <taxon>Agaricomycetes</taxon>
        <taxon>Agaricomycetidae</taxon>
        <taxon>Agaricales</taxon>
        <taxon>Marasmiineae</taxon>
        <taxon>Mycenaceae</taxon>
        <taxon>Mycena</taxon>
    </lineage>
</organism>
<feature type="region of interest" description="Disordered" evidence="1">
    <location>
        <begin position="128"/>
        <end position="149"/>
    </location>
</feature>
<feature type="compositionally biased region" description="Polar residues" evidence="1">
    <location>
        <begin position="79"/>
        <end position="88"/>
    </location>
</feature>
<accession>A0AAD7D5F3</accession>
<evidence type="ECO:0000256" key="1">
    <source>
        <dbReference type="SAM" id="MobiDB-lite"/>
    </source>
</evidence>
<feature type="compositionally biased region" description="Polar residues" evidence="1">
    <location>
        <begin position="139"/>
        <end position="149"/>
    </location>
</feature>
<reference evidence="2" key="1">
    <citation type="submission" date="2023-03" db="EMBL/GenBank/DDBJ databases">
        <title>Massive genome expansion in bonnet fungi (Mycena s.s.) driven by repeated elements and novel gene families across ecological guilds.</title>
        <authorList>
            <consortium name="Lawrence Berkeley National Laboratory"/>
            <person name="Harder C.B."/>
            <person name="Miyauchi S."/>
            <person name="Viragh M."/>
            <person name="Kuo A."/>
            <person name="Thoen E."/>
            <person name="Andreopoulos B."/>
            <person name="Lu D."/>
            <person name="Skrede I."/>
            <person name="Drula E."/>
            <person name="Henrissat B."/>
            <person name="Morin E."/>
            <person name="Kohler A."/>
            <person name="Barry K."/>
            <person name="LaButti K."/>
            <person name="Morin E."/>
            <person name="Salamov A."/>
            <person name="Lipzen A."/>
            <person name="Mereny Z."/>
            <person name="Hegedus B."/>
            <person name="Baldrian P."/>
            <person name="Stursova M."/>
            <person name="Weitz H."/>
            <person name="Taylor A."/>
            <person name="Grigoriev I.V."/>
            <person name="Nagy L.G."/>
            <person name="Martin F."/>
            <person name="Kauserud H."/>
        </authorList>
    </citation>
    <scope>NUCLEOTIDE SEQUENCE</scope>
    <source>
        <strain evidence="2">CBHHK067</strain>
    </source>
</reference>
<feature type="region of interest" description="Disordered" evidence="1">
    <location>
        <begin position="1"/>
        <end position="97"/>
    </location>
</feature>
<comment type="caution">
    <text evidence="2">The sequence shown here is derived from an EMBL/GenBank/DDBJ whole genome shotgun (WGS) entry which is preliminary data.</text>
</comment>
<gene>
    <name evidence="2" type="ORF">B0H17DRAFT_1206450</name>
</gene>